<keyword evidence="3" id="KW-1185">Reference proteome</keyword>
<protein>
    <submittedName>
        <fullName evidence="2">Uncharacterized protein</fullName>
    </submittedName>
</protein>
<dbReference type="Proteomes" id="UP000070405">
    <property type="component" value="Unassembled WGS sequence"/>
</dbReference>
<keyword evidence="1" id="KW-0812">Transmembrane</keyword>
<proteinExistence type="predicted"/>
<dbReference type="EMBL" id="LHYA01000029">
    <property type="protein sequence ID" value="KXB03353.1"/>
    <property type="molecule type" value="Genomic_DNA"/>
</dbReference>
<sequence>MDVFKLDNILSYYSSLGVKVPKKHSKYGMIERWIGYLPVGFVLSWVLNLEMVLLIIIVTLALVGPIELYLMYRGFGPWKFFRGKPLKIVAKIFLLEAYNVVGYFLLGVLLQLLILG</sequence>
<accession>A0A133VA91</accession>
<reference evidence="2 3" key="1">
    <citation type="journal article" date="2016" name="Sci. Rep.">
        <title>Metabolic traits of an uncultured archaeal lineage -MSBL1- from brine pools of the Red Sea.</title>
        <authorList>
            <person name="Mwirichia R."/>
            <person name="Alam I."/>
            <person name="Rashid M."/>
            <person name="Vinu M."/>
            <person name="Ba-Alawi W."/>
            <person name="Anthony Kamau A."/>
            <person name="Kamanda Ngugi D."/>
            <person name="Goker M."/>
            <person name="Klenk H.P."/>
            <person name="Bajic V."/>
            <person name="Stingl U."/>
        </authorList>
    </citation>
    <scope>NUCLEOTIDE SEQUENCE [LARGE SCALE GENOMIC DNA]</scope>
    <source>
        <strain evidence="2">SCGC-AAA261G05</strain>
    </source>
</reference>
<keyword evidence="1" id="KW-1133">Transmembrane helix</keyword>
<organism evidence="2 3">
    <name type="scientific">candidate division MSBL1 archaeon SCGC-AAA261G05</name>
    <dbReference type="NCBI Taxonomy" id="1698276"/>
    <lineage>
        <taxon>Archaea</taxon>
        <taxon>Methanobacteriati</taxon>
        <taxon>Methanobacteriota</taxon>
        <taxon>candidate division MSBL1</taxon>
    </lineage>
</organism>
<keyword evidence="1" id="KW-0472">Membrane</keyword>
<feature type="transmembrane region" description="Helical" evidence="1">
    <location>
        <begin position="53"/>
        <end position="72"/>
    </location>
</feature>
<feature type="transmembrane region" description="Helical" evidence="1">
    <location>
        <begin position="93"/>
        <end position="114"/>
    </location>
</feature>
<evidence type="ECO:0000256" key="1">
    <source>
        <dbReference type="SAM" id="Phobius"/>
    </source>
</evidence>
<evidence type="ECO:0000313" key="3">
    <source>
        <dbReference type="Proteomes" id="UP000070405"/>
    </source>
</evidence>
<evidence type="ECO:0000313" key="2">
    <source>
        <dbReference type="EMBL" id="KXB03353.1"/>
    </source>
</evidence>
<gene>
    <name evidence="2" type="ORF">AKJ47_02430</name>
</gene>
<dbReference type="AlphaFoldDB" id="A0A133VA91"/>
<comment type="caution">
    <text evidence="2">The sequence shown here is derived from an EMBL/GenBank/DDBJ whole genome shotgun (WGS) entry which is preliminary data.</text>
</comment>
<name>A0A133VA91_9EURY</name>